<comment type="pathway">
    <text evidence="1">Porphyrin-containing compound metabolism; siroheme biosynthesis; sirohydrochlorin from precorrin-2: step 1/1.</text>
</comment>
<evidence type="ECO:0000256" key="4">
    <source>
        <dbReference type="ARBA" id="ARBA00023027"/>
    </source>
</evidence>
<keyword evidence="4" id="KW-0520">NAD</keyword>
<dbReference type="SUPFAM" id="SSF75615">
    <property type="entry name" value="Siroheme synthase middle domains-like"/>
    <property type="match status" value="1"/>
</dbReference>
<dbReference type="EC" id="1.3.1.76" evidence="2"/>
<comment type="catalytic activity">
    <reaction evidence="6">
        <text>precorrin-2 + NAD(+) = sirohydrochlorin + NADH + 2 H(+)</text>
        <dbReference type="Rhea" id="RHEA:15613"/>
        <dbReference type="ChEBI" id="CHEBI:15378"/>
        <dbReference type="ChEBI" id="CHEBI:57540"/>
        <dbReference type="ChEBI" id="CHEBI:57945"/>
        <dbReference type="ChEBI" id="CHEBI:58351"/>
        <dbReference type="ChEBI" id="CHEBI:58827"/>
        <dbReference type="EC" id="1.3.1.76"/>
    </reaction>
</comment>
<evidence type="ECO:0000256" key="1">
    <source>
        <dbReference type="ARBA" id="ARBA00005010"/>
    </source>
</evidence>
<dbReference type="Pfam" id="PF13241">
    <property type="entry name" value="NAD_binding_7"/>
    <property type="match status" value="1"/>
</dbReference>
<gene>
    <name evidence="8" type="ORF">MNB_SV-14-604</name>
</gene>
<protein>
    <recommendedName>
        <fullName evidence="2">precorrin-2 dehydrogenase</fullName>
        <ecNumber evidence="2">1.3.1.76</ecNumber>
    </recommendedName>
</protein>
<evidence type="ECO:0000256" key="6">
    <source>
        <dbReference type="ARBA" id="ARBA00047561"/>
    </source>
</evidence>
<evidence type="ECO:0000259" key="7">
    <source>
        <dbReference type="Pfam" id="PF14824"/>
    </source>
</evidence>
<dbReference type="InterPro" id="IPR028281">
    <property type="entry name" value="Sirohaem_synthase_central"/>
</dbReference>
<keyword evidence="5" id="KW-0627">Porphyrin biosynthesis</keyword>
<evidence type="ECO:0000256" key="5">
    <source>
        <dbReference type="ARBA" id="ARBA00023244"/>
    </source>
</evidence>
<dbReference type="PANTHER" id="PTHR35330">
    <property type="entry name" value="SIROHEME BIOSYNTHESIS PROTEIN MET8"/>
    <property type="match status" value="1"/>
</dbReference>
<dbReference type="EMBL" id="FPHN01000057">
    <property type="protein sequence ID" value="SFV55852.1"/>
    <property type="molecule type" value="Genomic_DNA"/>
</dbReference>
<keyword evidence="8" id="KW-0456">Lyase</keyword>
<feature type="domain" description="Siroheme synthase central" evidence="7">
    <location>
        <begin position="120"/>
        <end position="141"/>
    </location>
</feature>
<reference evidence="8" key="1">
    <citation type="submission" date="2016-10" db="EMBL/GenBank/DDBJ databases">
        <authorList>
            <person name="de Groot N.N."/>
        </authorList>
    </citation>
    <scope>NUCLEOTIDE SEQUENCE</scope>
</reference>
<sequence length="188" mass="21763">MSFFPAYFNLNHKKILLVGGGYIALEKLEKLVDFTKNIDVISKEVSKEFETFAQKQNISIEKRAYARGDILPYDVVIVATDTVTLHKTIYEESRTTRILVNSVDNTAYCDFIFPSYIKKGDLTISISTSGASPAMAKRLRVYIETLIPHSIESFLKEMKNLRKTMPKGKERMRFFEEKSDLFMKKYFK</sequence>
<dbReference type="AlphaFoldDB" id="A0A1W1BQX5"/>
<dbReference type="Gene3D" id="3.30.160.110">
    <property type="entry name" value="Siroheme synthase, domain 2"/>
    <property type="match status" value="1"/>
</dbReference>
<keyword evidence="3 8" id="KW-0560">Oxidoreductase</keyword>
<evidence type="ECO:0000256" key="2">
    <source>
        <dbReference type="ARBA" id="ARBA00012400"/>
    </source>
</evidence>
<name>A0A1W1BQX5_9ZZZZ</name>
<dbReference type="Gene3D" id="3.40.50.720">
    <property type="entry name" value="NAD(P)-binding Rossmann-like Domain"/>
    <property type="match status" value="1"/>
</dbReference>
<evidence type="ECO:0000313" key="8">
    <source>
        <dbReference type="EMBL" id="SFV55852.1"/>
    </source>
</evidence>
<dbReference type="UniPathway" id="UPA00262">
    <property type="reaction ID" value="UER00222"/>
</dbReference>
<dbReference type="Pfam" id="PF14824">
    <property type="entry name" value="Sirohm_synth_M"/>
    <property type="match status" value="1"/>
</dbReference>
<accession>A0A1W1BQX5</accession>
<dbReference type="SUPFAM" id="SSF51735">
    <property type="entry name" value="NAD(P)-binding Rossmann-fold domains"/>
    <property type="match status" value="1"/>
</dbReference>
<dbReference type="GO" id="GO:0043115">
    <property type="term" value="F:precorrin-2 dehydrogenase activity"/>
    <property type="evidence" value="ECO:0007669"/>
    <property type="project" value="UniProtKB-EC"/>
</dbReference>
<organism evidence="8">
    <name type="scientific">hydrothermal vent metagenome</name>
    <dbReference type="NCBI Taxonomy" id="652676"/>
    <lineage>
        <taxon>unclassified sequences</taxon>
        <taxon>metagenomes</taxon>
        <taxon>ecological metagenomes</taxon>
    </lineage>
</organism>
<proteinExistence type="predicted"/>
<dbReference type="NCBIfam" id="TIGR01470">
    <property type="entry name" value="cysG_Nterm"/>
    <property type="match status" value="1"/>
</dbReference>
<evidence type="ECO:0000256" key="3">
    <source>
        <dbReference type="ARBA" id="ARBA00023002"/>
    </source>
</evidence>
<dbReference type="GO" id="GO:0019354">
    <property type="term" value="P:siroheme biosynthetic process"/>
    <property type="evidence" value="ECO:0007669"/>
    <property type="project" value="UniProtKB-UniPathway"/>
</dbReference>
<dbReference type="GO" id="GO:0004325">
    <property type="term" value="F:ferrochelatase activity"/>
    <property type="evidence" value="ECO:0007669"/>
    <property type="project" value="InterPro"/>
</dbReference>
<dbReference type="PANTHER" id="PTHR35330:SF1">
    <property type="entry name" value="SIROHEME BIOSYNTHESIS PROTEIN MET8"/>
    <property type="match status" value="1"/>
</dbReference>
<dbReference type="InterPro" id="IPR006367">
    <property type="entry name" value="Sirohaem_synthase_N"/>
</dbReference>
<dbReference type="InterPro" id="IPR028161">
    <property type="entry name" value="Met8-like"/>
</dbReference>
<dbReference type="InterPro" id="IPR036291">
    <property type="entry name" value="NAD(P)-bd_dom_sf"/>
</dbReference>